<gene>
    <name evidence="1" type="ORF">SAMN04488494_1896</name>
</gene>
<dbReference type="AlphaFoldDB" id="A0A1M7IJ01"/>
<protein>
    <recommendedName>
        <fullName evidence="3">Lipoprotein</fullName>
    </recommendedName>
</protein>
<name>A0A1M7IJ01_XYLRU</name>
<dbReference type="OrthoDB" id="1100983at2"/>
<dbReference type="EMBL" id="FRCJ01000003">
    <property type="protein sequence ID" value="SHM40553.1"/>
    <property type="molecule type" value="Genomic_DNA"/>
</dbReference>
<reference evidence="1 2" key="1">
    <citation type="submission" date="2016-11" db="EMBL/GenBank/DDBJ databases">
        <authorList>
            <person name="Jaros S."/>
            <person name="Januszkiewicz K."/>
            <person name="Wedrychowicz H."/>
        </authorList>
    </citation>
    <scope>NUCLEOTIDE SEQUENCE [LARGE SCALE GENOMIC DNA]</scope>
    <source>
        <strain evidence="1 2">BPI-34</strain>
    </source>
</reference>
<evidence type="ECO:0000313" key="1">
    <source>
        <dbReference type="EMBL" id="SHM40553.1"/>
    </source>
</evidence>
<dbReference type="Proteomes" id="UP000184280">
    <property type="component" value="Unassembled WGS sequence"/>
</dbReference>
<dbReference type="PROSITE" id="PS51257">
    <property type="entry name" value="PROKAR_LIPOPROTEIN"/>
    <property type="match status" value="1"/>
</dbReference>
<accession>A0A1M7IJ01</accession>
<sequence length="199" mass="22719">MKRTIEMITMTLIIIVVAAFVGSTLMGCGGDDDSIIAISNDDGVRGGEVYNQWGKPETDPNDPLASFFQEELHAPYWDGQGNEYKTFFEHGDYDKEICLMINSRQEFQQAYMGSKPLPDVDFSKYTLLIGRTWGNDGSFSLGEITLKDKKSYYELQTKLLHHVGGFATQAIIDIYFWRLYPKLEKKNIVMKRTVENVMD</sequence>
<proteinExistence type="predicted"/>
<dbReference type="RefSeq" id="WP_139294797.1">
    <property type="nucleotide sequence ID" value="NZ_FRCJ01000003.1"/>
</dbReference>
<organism evidence="1 2">
    <name type="scientific">Xylanibacter ruminicola</name>
    <name type="common">Prevotella ruminicola</name>
    <dbReference type="NCBI Taxonomy" id="839"/>
    <lineage>
        <taxon>Bacteria</taxon>
        <taxon>Pseudomonadati</taxon>
        <taxon>Bacteroidota</taxon>
        <taxon>Bacteroidia</taxon>
        <taxon>Bacteroidales</taxon>
        <taxon>Prevotellaceae</taxon>
        <taxon>Xylanibacter</taxon>
    </lineage>
</organism>
<evidence type="ECO:0008006" key="3">
    <source>
        <dbReference type="Google" id="ProtNLM"/>
    </source>
</evidence>
<evidence type="ECO:0000313" key="2">
    <source>
        <dbReference type="Proteomes" id="UP000184280"/>
    </source>
</evidence>